<evidence type="ECO:0000256" key="1">
    <source>
        <dbReference type="ARBA" id="ARBA00023015"/>
    </source>
</evidence>
<proteinExistence type="predicted"/>
<keyword evidence="1" id="KW-0805">Transcription regulation</keyword>
<keyword evidence="3" id="KW-0804">Transcription</keyword>
<dbReference type="Proteomes" id="UP000249754">
    <property type="component" value="Unassembled WGS sequence"/>
</dbReference>
<dbReference type="GO" id="GO:0043565">
    <property type="term" value="F:sequence-specific DNA binding"/>
    <property type="evidence" value="ECO:0007669"/>
    <property type="project" value="InterPro"/>
</dbReference>
<dbReference type="EMBL" id="QLLR01000039">
    <property type="protein sequence ID" value="RAJ22397.1"/>
    <property type="molecule type" value="Genomic_DNA"/>
</dbReference>
<evidence type="ECO:0000313" key="5">
    <source>
        <dbReference type="EMBL" id="RAJ22397.1"/>
    </source>
</evidence>
<comment type="caution">
    <text evidence="5">The sequence shown here is derived from an EMBL/GenBank/DDBJ whole genome shotgun (WGS) entry which is preliminary data.</text>
</comment>
<dbReference type="InterPro" id="IPR009057">
    <property type="entry name" value="Homeodomain-like_sf"/>
</dbReference>
<dbReference type="SMART" id="SM00342">
    <property type="entry name" value="HTH_ARAC"/>
    <property type="match status" value="1"/>
</dbReference>
<dbReference type="SUPFAM" id="SSF46689">
    <property type="entry name" value="Homeodomain-like"/>
    <property type="match status" value="1"/>
</dbReference>
<protein>
    <submittedName>
        <fullName evidence="5">AraC-like DNA-binding protein</fullName>
    </submittedName>
</protein>
<accession>A0A327S9F1</accession>
<evidence type="ECO:0000256" key="2">
    <source>
        <dbReference type="ARBA" id="ARBA00023125"/>
    </source>
</evidence>
<dbReference type="OrthoDB" id="511992at2"/>
<dbReference type="PROSITE" id="PS01124">
    <property type="entry name" value="HTH_ARAC_FAMILY_2"/>
    <property type="match status" value="1"/>
</dbReference>
<feature type="domain" description="HTH araC/xylS-type" evidence="4">
    <location>
        <begin position="25"/>
        <end position="124"/>
    </location>
</feature>
<dbReference type="PANTHER" id="PTHR43280">
    <property type="entry name" value="ARAC-FAMILY TRANSCRIPTIONAL REGULATOR"/>
    <property type="match status" value="1"/>
</dbReference>
<organism evidence="5 6">
    <name type="scientific">Pedobacter cryoconitis</name>
    <dbReference type="NCBI Taxonomy" id="188932"/>
    <lineage>
        <taxon>Bacteria</taxon>
        <taxon>Pseudomonadati</taxon>
        <taxon>Bacteroidota</taxon>
        <taxon>Sphingobacteriia</taxon>
        <taxon>Sphingobacteriales</taxon>
        <taxon>Sphingobacteriaceae</taxon>
        <taxon>Pedobacter</taxon>
    </lineage>
</organism>
<dbReference type="PANTHER" id="PTHR43280:SF28">
    <property type="entry name" value="HTH-TYPE TRANSCRIPTIONAL ACTIVATOR RHAS"/>
    <property type="match status" value="1"/>
</dbReference>
<gene>
    <name evidence="5" type="ORF">LY11_04862</name>
</gene>
<evidence type="ECO:0000313" key="6">
    <source>
        <dbReference type="Proteomes" id="UP000249754"/>
    </source>
</evidence>
<dbReference type="PRINTS" id="PR00032">
    <property type="entry name" value="HTHARAC"/>
</dbReference>
<evidence type="ECO:0000259" key="4">
    <source>
        <dbReference type="PROSITE" id="PS01124"/>
    </source>
</evidence>
<dbReference type="InterPro" id="IPR020449">
    <property type="entry name" value="Tscrpt_reg_AraC-type_HTH"/>
</dbReference>
<dbReference type="Gene3D" id="1.10.10.60">
    <property type="entry name" value="Homeodomain-like"/>
    <property type="match status" value="1"/>
</dbReference>
<sequence>MYGGGQEIKCSTMKNSESYNTMLLNRLLIFIEANIRDTSLNATVICDHLGVSRTVLYVRLRNSTCQTLHEFIKSVRLKRSLLLLQEERLNIGQIAYEVGFSSHSYFDRCFVDYFGFRPKDYSLNKPIVKKEAWN</sequence>
<dbReference type="AlphaFoldDB" id="A0A327S9F1"/>
<evidence type="ECO:0000256" key="3">
    <source>
        <dbReference type="ARBA" id="ARBA00023163"/>
    </source>
</evidence>
<dbReference type="Pfam" id="PF12833">
    <property type="entry name" value="HTH_18"/>
    <property type="match status" value="1"/>
</dbReference>
<dbReference type="InterPro" id="IPR018060">
    <property type="entry name" value="HTH_AraC"/>
</dbReference>
<dbReference type="GO" id="GO:0003700">
    <property type="term" value="F:DNA-binding transcription factor activity"/>
    <property type="evidence" value="ECO:0007669"/>
    <property type="project" value="InterPro"/>
</dbReference>
<reference evidence="5 6" key="1">
    <citation type="submission" date="2018-06" db="EMBL/GenBank/DDBJ databases">
        <title>Genomic Encyclopedia of Archaeal and Bacterial Type Strains, Phase II (KMG-II): from individual species to whole genera.</title>
        <authorList>
            <person name="Goeker M."/>
        </authorList>
    </citation>
    <scope>NUCLEOTIDE SEQUENCE [LARGE SCALE GENOMIC DNA]</scope>
    <source>
        <strain evidence="5 6">DSM 14825</strain>
    </source>
</reference>
<keyword evidence="2 5" id="KW-0238">DNA-binding</keyword>
<name>A0A327S9F1_9SPHI</name>